<reference evidence="1" key="1">
    <citation type="submission" date="2015-05" db="EMBL/GenBank/DDBJ databases">
        <authorList>
            <person name="Goodhead I."/>
        </authorList>
    </citation>
    <scope>NUCLEOTIDE SEQUENCE [LARGE SCALE GENOMIC DNA]</scope>
    <source>
        <strain evidence="1">B4</strain>
    </source>
</reference>
<gene>
    <name evidence="1" type="ORF">SGGMMB4_00777</name>
</gene>
<name>A0A193QFM6_SODGM</name>
<protein>
    <submittedName>
        <fullName evidence="1">Uncharacterized protein</fullName>
    </submittedName>
</protein>
<dbReference type="OrthoDB" id="6556189at2"/>
<organism evidence="1">
    <name type="scientific">Sodalis glossinidius (strain morsitans)</name>
    <dbReference type="NCBI Taxonomy" id="343509"/>
    <lineage>
        <taxon>Bacteria</taxon>
        <taxon>Pseudomonadati</taxon>
        <taxon>Pseudomonadota</taxon>
        <taxon>Gammaproteobacteria</taxon>
        <taxon>Enterobacterales</taxon>
        <taxon>Bruguierivoracaceae</taxon>
        <taxon>Sodalis</taxon>
    </lineage>
</organism>
<dbReference type="Proteomes" id="UP000245838">
    <property type="component" value="Chromosome sggmmb4_Chromosome"/>
</dbReference>
<proteinExistence type="predicted"/>
<dbReference type="EMBL" id="LN854557">
    <property type="protein sequence ID" value="CRL43979.1"/>
    <property type="molecule type" value="Genomic_DNA"/>
</dbReference>
<evidence type="ECO:0000313" key="1">
    <source>
        <dbReference type="EMBL" id="CRL43979.1"/>
    </source>
</evidence>
<accession>A0A193QFM6</accession>
<sequence>MSVNEQSIYDAALARWGHDRQMLKIIDACSQLAGALSRFLTHEQNVGQVCAAAVEVDIMIEQLRSGGMGAIMEDEKIRKLHRLARRLLPQDSPQTTDATFAPDNLINEALDAGEQALALYNRGRSTAADKRLAARFIRKAVGHFWHVAQHCISEAQREATPSREVSA</sequence>
<dbReference type="AlphaFoldDB" id="A0A193QFM6"/>
<dbReference type="BioCyc" id="SGLO343509:SGP1_RS02930-MONOMER"/>
<dbReference type="RefSeq" id="WP_041866590.1">
    <property type="nucleotide sequence ID" value="NC_007712.1"/>
</dbReference>